<evidence type="ECO:0000313" key="3">
    <source>
        <dbReference type="Proteomes" id="UP000697127"/>
    </source>
</evidence>
<organism evidence="2 3">
    <name type="scientific">Pichia californica</name>
    <dbReference type="NCBI Taxonomy" id="460514"/>
    <lineage>
        <taxon>Eukaryota</taxon>
        <taxon>Fungi</taxon>
        <taxon>Dikarya</taxon>
        <taxon>Ascomycota</taxon>
        <taxon>Saccharomycotina</taxon>
        <taxon>Pichiomycetes</taxon>
        <taxon>Pichiales</taxon>
        <taxon>Pichiaceae</taxon>
        <taxon>Pichia</taxon>
    </lineage>
</organism>
<feature type="region of interest" description="Disordered" evidence="1">
    <location>
        <begin position="1343"/>
        <end position="1362"/>
    </location>
</feature>
<feature type="region of interest" description="Disordered" evidence="1">
    <location>
        <begin position="1"/>
        <end position="22"/>
    </location>
</feature>
<feature type="compositionally biased region" description="Polar residues" evidence="1">
    <location>
        <begin position="216"/>
        <end position="225"/>
    </location>
</feature>
<proteinExistence type="predicted"/>
<feature type="compositionally biased region" description="Polar residues" evidence="1">
    <location>
        <begin position="305"/>
        <end position="357"/>
    </location>
</feature>
<keyword evidence="3" id="KW-1185">Reference proteome</keyword>
<feature type="compositionally biased region" description="Polar residues" evidence="1">
    <location>
        <begin position="115"/>
        <end position="124"/>
    </location>
</feature>
<feature type="compositionally biased region" description="Polar residues" evidence="1">
    <location>
        <begin position="1350"/>
        <end position="1362"/>
    </location>
</feature>
<dbReference type="Gene3D" id="3.80.10.10">
    <property type="entry name" value="Ribonuclease Inhibitor"/>
    <property type="match status" value="2"/>
</dbReference>
<dbReference type="SUPFAM" id="SSF52047">
    <property type="entry name" value="RNI-like"/>
    <property type="match status" value="1"/>
</dbReference>
<feature type="compositionally biased region" description="Acidic residues" evidence="1">
    <location>
        <begin position="517"/>
        <end position="549"/>
    </location>
</feature>
<reference evidence="2" key="1">
    <citation type="submission" date="2020-11" db="EMBL/GenBank/DDBJ databases">
        <title>Kefir isolates.</title>
        <authorList>
            <person name="Marcisauskas S."/>
            <person name="Kim Y."/>
            <person name="Blasche S."/>
        </authorList>
    </citation>
    <scope>NUCLEOTIDE SEQUENCE</scope>
    <source>
        <strain evidence="2">Olga-1</strain>
    </source>
</reference>
<feature type="region of interest" description="Disordered" evidence="1">
    <location>
        <begin position="72"/>
        <end position="141"/>
    </location>
</feature>
<feature type="compositionally biased region" description="Basic and acidic residues" evidence="1">
    <location>
        <begin position="1259"/>
        <end position="1271"/>
    </location>
</feature>
<dbReference type="InterPro" id="IPR032675">
    <property type="entry name" value="LRR_dom_sf"/>
</dbReference>
<sequence>MTSITSNSTSNDNSFLDPGVSNGDVDWLFRGREIKKLSKKSNTINNEVQSQLLHAQQKALIQSKNISDTGTATEIATGNGSGTTTSASTSSSLTNLQNNENQQTTSPIPIPKVRPTSNSISNQNLSYLNHSTSSSTSISDLPLKSSLKQSPAISLKLDTNVFISSSPTPTPASKSPSNNRILSSSSTSSQLDSPLLSTSSKSFQSPSSGLASSSSIQHQNNLHSQPTTPTTPTSTTSTTTTPTTNTNRSRSSSLFGRAKSPSNASDYKPSKKSLLSSLSSKIKGTSTTTSIPSSPTVSRNSSVSKRQNTTPSPVLPPTNTQIPVIPQNSHKITASSIPPHPQKSTTPITKDTPFPNTIPSSNKVVSSINSLAKLAHAQNFDHTHSNLTSDQQIVTSDKSLDSISFKRVCFALDDLIEDPQQQIPSRKPKKGNVLIPEDMIAPPPKLSIGITNSFNEQTKDEKPNVDPELYKQAIQRQKFFLEESKKHSEEAHIAAMRMAKEVSSFQRRKSSVHNESDFDEYYESYTEGENDDNDDDDDNNNNDDDDDNDDIYKFDEKLDIDTPLHTHVDYFGSSNDDNTSISSSNKYDENTEISLETLYTRCCHLREILPIPATLKQLKNKSKPLHVIKMLNPKPTLIDILSFADFLAIAPIITVILDNVMLDTEMLKIILISLKNSKMLDKLSLRNVPIDSDGWKFICKFLNTNKNIQKLDISQQKIKKGADHSKILRSDLDWDLFTNTLVSRGGIEELVMNGCSLSTIQLKNLVHNALVLKTKRLGLASSQLDYDKMDILSKWISLSNTTCNGIDFAFNDLSQNQLLPLNNALKSKNSHDNIKLQFFSLNSTNVQLNECIELIKNLSNVPTLRFLDLSNNSHLFPDIIPVLRDYLPKYPDLRRLHFDFDNLTEISVVQLCMIFQKCHRLVHISFLGNNTITSKSASALYSAVKNSHIYNIDMDYDSLDEELVSRISFYLMRNMETFLNFDDAKHKTSSDSSITAPPTANLNISDINSRVKESIAKEEDLIYEGSLLTKAAEHLLENDTHIEGEERLVIYRALVEKTIKLRNEIHDAMNKLFEIREKGNLIIEGKENLLRFCLLDDSLQNILDIFSEEVSIDDDKKNPNENVNINSNNNHKDTTQTDYTTLRPSMMRRISSQLSRHQTSDDIMQTTPIITDDFYQHNDEHETITTAASEAPHIVVADADSVPVDSTTGQRVLMRKFSQTSVYSKKLEEEEGELHRWGFFVQQQNDIMPDDSQNSNSDLAKKKLEEKEREKERLRIEAEKQAEKERRRLKINTIPSGSELRETIMKVKGIESISDLIKKVNKDFTTVETIYKHADAKRAVANKSNDEKITNSSPIDASSSTNTNNKFGFGGWFTGTANPTTNETKTTATATSDAENNNITSKTATGEGRVSNDVELEDTTLSPTISINSINDGDIKDQADEVYERILNNVIRVRSNK</sequence>
<feature type="region of interest" description="Disordered" evidence="1">
    <location>
        <begin position="504"/>
        <end position="551"/>
    </location>
</feature>
<comment type="caution">
    <text evidence="2">The sequence shown here is derived from an EMBL/GenBank/DDBJ whole genome shotgun (WGS) entry which is preliminary data.</text>
</comment>
<feature type="region of interest" description="Disordered" evidence="1">
    <location>
        <begin position="166"/>
        <end position="357"/>
    </location>
</feature>
<feature type="region of interest" description="Disordered" evidence="1">
    <location>
        <begin position="1246"/>
        <end position="1271"/>
    </location>
</feature>
<name>A0A9P7BG51_9ASCO</name>
<protein>
    <recommendedName>
        <fullName evidence="4">GLC7-interacting protein 3</fullName>
    </recommendedName>
</protein>
<dbReference type="Proteomes" id="UP000697127">
    <property type="component" value="Unassembled WGS sequence"/>
</dbReference>
<evidence type="ECO:0000313" key="2">
    <source>
        <dbReference type="EMBL" id="KAG0688805.1"/>
    </source>
</evidence>
<feature type="region of interest" description="Disordered" evidence="1">
    <location>
        <begin position="1117"/>
        <end position="1137"/>
    </location>
</feature>
<feature type="compositionally biased region" description="Low complexity" evidence="1">
    <location>
        <begin position="1"/>
        <end position="14"/>
    </location>
</feature>
<dbReference type="EMBL" id="PUHW01000121">
    <property type="protein sequence ID" value="KAG0688805.1"/>
    <property type="molecule type" value="Genomic_DNA"/>
</dbReference>
<gene>
    <name evidence="2" type="ORF">C6P40_000509</name>
</gene>
<feature type="compositionally biased region" description="Low complexity" evidence="1">
    <location>
        <begin position="1120"/>
        <end position="1129"/>
    </location>
</feature>
<evidence type="ECO:0008006" key="4">
    <source>
        <dbReference type="Google" id="ProtNLM"/>
    </source>
</evidence>
<feature type="compositionally biased region" description="Low complexity" evidence="1">
    <location>
        <begin position="125"/>
        <end position="141"/>
    </location>
</feature>
<feature type="compositionally biased region" description="Low complexity" evidence="1">
    <location>
        <begin position="272"/>
        <end position="304"/>
    </location>
</feature>
<feature type="compositionally biased region" description="Low complexity" evidence="1">
    <location>
        <begin position="166"/>
        <end position="215"/>
    </location>
</feature>
<feature type="compositionally biased region" description="Polar residues" evidence="1">
    <location>
        <begin position="1246"/>
        <end position="1258"/>
    </location>
</feature>
<feature type="compositionally biased region" description="Low complexity" evidence="1">
    <location>
        <begin position="226"/>
        <end position="253"/>
    </location>
</feature>
<evidence type="ECO:0000256" key="1">
    <source>
        <dbReference type="SAM" id="MobiDB-lite"/>
    </source>
</evidence>
<feature type="compositionally biased region" description="Low complexity" evidence="1">
    <location>
        <begin position="76"/>
        <end position="106"/>
    </location>
</feature>
<accession>A0A9P7BG51</accession>